<gene>
    <name evidence="1" type="ORF">C9928_06695</name>
</gene>
<dbReference type="AlphaFoldDB" id="A0A2T4D075"/>
<evidence type="ECO:0000313" key="1">
    <source>
        <dbReference type="EMBL" id="PTB88255.1"/>
    </source>
</evidence>
<comment type="caution">
    <text evidence="1">The sequence shown here is derived from an EMBL/GenBank/DDBJ whole genome shotgun (WGS) entry which is preliminary data.</text>
</comment>
<protein>
    <submittedName>
        <fullName evidence="1">Uncharacterized protein</fullName>
    </submittedName>
</protein>
<proteinExistence type="predicted"/>
<accession>A0A2T4D075</accession>
<dbReference type="Proteomes" id="UP000241514">
    <property type="component" value="Unassembled WGS sequence"/>
</dbReference>
<organism evidence="1 2">
    <name type="scientific">Pseudidiomarina aestuarii</name>
    <dbReference type="NCBI Taxonomy" id="624146"/>
    <lineage>
        <taxon>Bacteria</taxon>
        <taxon>Pseudomonadati</taxon>
        <taxon>Pseudomonadota</taxon>
        <taxon>Gammaproteobacteria</taxon>
        <taxon>Alteromonadales</taxon>
        <taxon>Idiomarinaceae</taxon>
        <taxon>Pseudidiomarina</taxon>
    </lineage>
</organism>
<evidence type="ECO:0000313" key="2">
    <source>
        <dbReference type="Proteomes" id="UP000241514"/>
    </source>
</evidence>
<name>A0A2T4D075_9GAMM</name>
<reference evidence="1 2" key="1">
    <citation type="submission" date="2018-03" db="EMBL/GenBank/DDBJ databases">
        <title>Cross-interface Injection: A General Nanoliter Liquid Handling Method Applied to Single Cells Genome Amplification Automated Nanoliter Liquid Handling Applied to Single Cell Multiple Displacement Amplification.</title>
        <authorList>
            <person name="Yun J."/>
            <person name="Xu P."/>
            <person name="Xu J."/>
            <person name="Dai X."/>
            <person name="Wang Y."/>
            <person name="Zheng X."/>
            <person name="Cao C."/>
            <person name="Yi Q."/>
            <person name="Zhu Y."/>
            <person name="Wang L."/>
            <person name="Dong Z."/>
            <person name="Huang Y."/>
            <person name="Huang L."/>
            <person name="Du W."/>
        </authorList>
    </citation>
    <scope>NUCLEOTIDE SEQUENCE [LARGE SCALE GENOMIC DNA]</scope>
    <source>
        <strain evidence="1 2">A9-4</strain>
    </source>
</reference>
<sequence>MTYVPILSLLQNISKRQAALLGLLFITYAAVWIDTAYGILSFLGLGALKISMLYRLVLTATLLVLMFVYQSFLAWYMKLMMLFWALLLWALTWPVGDVELVNQINHILRLLFPFGMAIITFELLRVNHSLQSLTLKGIGHYGWVVGCFLILSAVTGLGLESYGDHAFGIKSFYIAGNDTGLATLIALCCLFCVLYYQPSLTTFMAILLCIAGLILMGTKAGWAGTFVIVMVYLTIFLLFKKSHGAVGLSLKSIAVVGVFSGLTIASILLVQNYDRVRFQVEQFQALAEGENPRAELIQSAERHLMDYPGRLALVGNADRFDAGVGERYYVTFNNIKGTNTNKLVEQDWYDLRGHYGTPFALYVTLGHLAFLLLAVKLFLRKPSVFNMTLAFSLFMFMGHGMLAGHAFFSGQAGGLAGIVYGILLIRMRRVS</sequence>
<dbReference type="EMBL" id="PYVG01000092">
    <property type="protein sequence ID" value="PTB88255.1"/>
    <property type="molecule type" value="Genomic_DNA"/>
</dbReference>